<sequence length="106" mass="11757">MKITFKRSLAILLFTCMASMSFANTAGMNLSQQLSVENFIQLCVSNAPKELTKAEATKFCKCEMTKGVGIQQNNMVTDKQHYEAIEKCTGKELLKKAIDAGTKQNK</sequence>
<protein>
    <submittedName>
        <fullName evidence="2">Uncharacterized protein</fullName>
    </submittedName>
</protein>
<evidence type="ECO:0000313" key="3">
    <source>
        <dbReference type="Proteomes" id="UP000196536"/>
    </source>
</evidence>
<keyword evidence="1" id="KW-0732">Signal</keyword>
<dbReference type="EMBL" id="NEXX01000003">
    <property type="protein sequence ID" value="OUY06992.1"/>
    <property type="molecule type" value="Genomic_DNA"/>
</dbReference>
<feature type="signal peptide" evidence="1">
    <location>
        <begin position="1"/>
        <end position="23"/>
    </location>
</feature>
<gene>
    <name evidence="2" type="ORF">CAP51_09860</name>
</gene>
<name>A0A1Z9YXT5_9GAMM</name>
<keyword evidence="3" id="KW-1185">Reference proteome</keyword>
<organism evidence="2 3">
    <name type="scientific">Acinetobacter populi</name>
    <dbReference type="NCBI Taxonomy" id="1582270"/>
    <lineage>
        <taxon>Bacteria</taxon>
        <taxon>Pseudomonadati</taxon>
        <taxon>Pseudomonadota</taxon>
        <taxon>Gammaproteobacteria</taxon>
        <taxon>Moraxellales</taxon>
        <taxon>Moraxellaceae</taxon>
        <taxon>Acinetobacter</taxon>
    </lineage>
</organism>
<feature type="chain" id="PRO_5013029893" evidence="1">
    <location>
        <begin position="24"/>
        <end position="106"/>
    </location>
</feature>
<dbReference type="AlphaFoldDB" id="A0A1Z9YXT5"/>
<proteinExistence type="predicted"/>
<comment type="caution">
    <text evidence="2">The sequence shown here is derived from an EMBL/GenBank/DDBJ whole genome shotgun (WGS) entry which is preliminary data.</text>
</comment>
<dbReference type="Proteomes" id="UP000196536">
    <property type="component" value="Unassembled WGS sequence"/>
</dbReference>
<evidence type="ECO:0000313" key="2">
    <source>
        <dbReference type="EMBL" id="OUY06992.1"/>
    </source>
</evidence>
<reference evidence="2 3" key="1">
    <citation type="submission" date="2017-05" db="EMBL/GenBank/DDBJ databases">
        <title>Acinetobacter populi ANC 5415 (= PBJ7), whole genome shotgun sequencing project.</title>
        <authorList>
            <person name="Nemec A."/>
            <person name="Radolfova-Krizova L."/>
        </authorList>
    </citation>
    <scope>NUCLEOTIDE SEQUENCE [LARGE SCALE GENOMIC DNA]</scope>
    <source>
        <strain evidence="2 3">PBJ7</strain>
    </source>
</reference>
<evidence type="ECO:0000256" key="1">
    <source>
        <dbReference type="SAM" id="SignalP"/>
    </source>
</evidence>
<accession>A0A1Z9YXT5</accession>